<keyword evidence="3" id="KW-1185">Reference proteome</keyword>
<dbReference type="EMBL" id="SOBR01000004">
    <property type="protein sequence ID" value="TDU22015.1"/>
    <property type="molecule type" value="Genomic_DNA"/>
</dbReference>
<protein>
    <submittedName>
        <fullName evidence="2">Uncharacterized protein</fullName>
    </submittedName>
</protein>
<dbReference type="RefSeq" id="WP_133697416.1">
    <property type="nucleotide sequence ID" value="NZ_SOBR01000004.1"/>
</dbReference>
<comment type="caution">
    <text evidence="2">The sequence shown here is derived from an EMBL/GenBank/DDBJ whole genome shotgun (WGS) entry which is preliminary data.</text>
</comment>
<sequence length="343" mass="37405">MQTSSYADLISDATNHYNQKLLGKGKLTHNSINNGAYYGLNAGDSPLLEGSSSSTQGSTQSTSVKLSPTAMKLSEILLKDSNTSGASAGFDSFLSRMREQLDTMGGKADVLQVRPNSLDAGRLSISEQATNFLLSKYYNTESAYPQASSENPFAGLDRHSLSKIAFDDSGDFAPAERYLAFLEMGEKDIDFINRNFDLANEMEKTQGKGANWSHLIGTRAEEKLISSMTEAEKNWRGVSSTPDTDAPPSEPDAKRQDTGTSPMTTDIPSLPAYQNGLGNSETSFFAITENAQGEHTLASVNIQELMQNSRHLNLLDSTLKSLMNDQPNEVNDGWVPYQNLLEK</sequence>
<evidence type="ECO:0000256" key="1">
    <source>
        <dbReference type="SAM" id="MobiDB-lite"/>
    </source>
</evidence>
<evidence type="ECO:0000313" key="3">
    <source>
        <dbReference type="Proteomes" id="UP000295380"/>
    </source>
</evidence>
<proteinExistence type="predicted"/>
<name>A0A4R7NMG5_9GAMM</name>
<dbReference type="AlphaFoldDB" id="A0A4R7NMG5"/>
<dbReference type="OrthoDB" id="6154575at2"/>
<gene>
    <name evidence="2" type="ORF">C8E00_104195</name>
</gene>
<evidence type="ECO:0000313" key="2">
    <source>
        <dbReference type="EMBL" id="TDU22015.1"/>
    </source>
</evidence>
<feature type="region of interest" description="Disordered" evidence="1">
    <location>
        <begin position="231"/>
        <end position="269"/>
    </location>
</feature>
<dbReference type="Proteomes" id="UP000295380">
    <property type="component" value="Unassembled WGS sequence"/>
</dbReference>
<organism evidence="2 3">
    <name type="scientific">Chromohalobacter marismortui</name>
    <dbReference type="NCBI Taxonomy" id="42055"/>
    <lineage>
        <taxon>Bacteria</taxon>
        <taxon>Pseudomonadati</taxon>
        <taxon>Pseudomonadota</taxon>
        <taxon>Gammaproteobacteria</taxon>
        <taxon>Oceanospirillales</taxon>
        <taxon>Halomonadaceae</taxon>
        <taxon>Chromohalobacter</taxon>
    </lineage>
</organism>
<feature type="compositionally biased region" description="Polar residues" evidence="1">
    <location>
        <begin position="258"/>
        <end position="267"/>
    </location>
</feature>
<reference evidence="2 3" key="1">
    <citation type="submission" date="2019-03" db="EMBL/GenBank/DDBJ databases">
        <title>Genomic Encyclopedia of Type Strains, Phase IV (KMG-IV): sequencing the most valuable type-strain genomes for metagenomic binning, comparative biology and taxonomic classification.</title>
        <authorList>
            <person name="Goeker M."/>
        </authorList>
    </citation>
    <scope>NUCLEOTIDE SEQUENCE [LARGE SCALE GENOMIC DNA]</scope>
    <source>
        <strain evidence="2 3">DSM 6770</strain>
    </source>
</reference>
<accession>A0A4R7NMG5</accession>